<dbReference type="AlphaFoldDB" id="A0ABD1MLF0"/>
<protein>
    <submittedName>
        <fullName evidence="4">Uncharacterized protein</fullName>
    </submittedName>
</protein>
<keyword evidence="2" id="KW-0328">Glycosyltransferase</keyword>
<comment type="similarity">
    <text evidence="1">Belongs to the UDP-glycosyltransferase family.</text>
</comment>
<dbReference type="PANTHER" id="PTHR11926">
    <property type="entry name" value="GLUCOSYL/GLUCURONOSYL TRANSFERASES"/>
    <property type="match status" value="1"/>
</dbReference>
<accession>A0ABD1MLF0</accession>
<dbReference type="Pfam" id="PF00201">
    <property type="entry name" value="UDPGT"/>
    <property type="match status" value="1"/>
</dbReference>
<evidence type="ECO:0000256" key="2">
    <source>
        <dbReference type="ARBA" id="ARBA00022676"/>
    </source>
</evidence>
<dbReference type="GO" id="GO:0016757">
    <property type="term" value="F:glycosyltransferase activity"/>
    <property type="evidence" value="ECO:0007669"/>
    <property type="project" value="UniProtKB-KW"/>
</dbReference>
<dbReference type="InterPro" id="IPR002213">
    <property type="entry name" value="UDP_glucos_trans"/>
</dbReference>
<reference evidence="4 5" key="1">
    <citation type="submission" date="2024-08" db="EMBL/GenBank/DDBJ databases">
        <title>Insights into the chromosomal genome structure of Flemingia macrophylla.</title>
        <authorList>
            <person name="Ding Y."/>
            <person name="Zhao Y."/>
            <person name="Bi W."/>
            <person name="Wu M."/>
            <person name="Zhao G."/>
            <person name="Gong Y."/>
            <person name="Li W."/>
            <person name="Zhang P."/>
        </authorList>
    </citation>
    <scope>NUCLEOTIDE SEQUENCE [LARGE SCALE GENOMIC DNA]</scope>
    <source>
        <strain evidence="4">DYQJB</strain>
        <tissue evidence="4">Leaf</tissue>
    </source>
</reference>
<sequence>MVGPLFMATDNSVCVLLRGDFLKTDHSIMDWLHSKLPSSVVYISFSRVVHLKQEEVNEIAHDLLDSGLSFLSVMNPPHKRTKKKKNDHVLPYGFADKSGNKGKVVQWCLQEQVLGHPSMACFMTHCGWNLSMEALSFGVPFVAFPQ</sequence>
<dbReference type="Proteomes" id="UP001603857">
    <property type="component" value="Unassembled WGS sequence"/>
</dbReference>
<organism evidence="4 5">
    <name type="scientific">Flemingia macrophylla</name>
    <dbReference type="NCBI Taxonomy" id="520843"/>
    <lineage>
        <taxon>Eukaryota</taxon>
        <taxon>Viridiplantae</taxon>
        <taxon>Streptophyta</taxon>
        <taxon>Embryophyta</taxon>
        <taxon>Tracheophyta</taxon>
        <taxon>Spermatophyta</taxon>
        <taxon>Magnoliopsida</taxon>
        <taxon>eudicotyledons</taxon>
        <taxon>Gunneridae</taxon>
        <taxon>Pentapetalae</taxon>
        <taxon>rosids</taxon>
        <taxon>fabids</taxon>
        <taxon>Fabales</taxon>
        <taxon>Fabaceae</taxon>
        <taxon>Papilionoideae</taxon>
        <taxon>50 kb inversion clade</taxon>
        <taxon>NPAAA clade</taxon>
        <taxon>indigoferoid/millettioid clade</taxon>
        <taxon>Phaseoleae</taxon>
        <taxon>Flemingia</taxon>
    </lineage>
</organism>
<gene>
    <name evidence="4" type="ORF">Fmac_010987</name>
</gene>
<evidence type="ECO:0000313" key="5">
    <source>
        <dbReference type="Proteomes" id="UP001603857"/>
    </source>
</evidence>
<dbReference type="Gene3D" id="3.40.50.2000">
    <property type="entry name" value="Glycogen Phosphorylase B"/>
    <property type="match status" value="2"/>
</dbReference>
<comment type="caution">
    <text evidence="4">The sequence shown here is derived from an EMBL/GenBank/DDBJ whole genome shotgun (WGS) entry which is preliminary data.</text>
</comment>
<dbReference type="SUPFAM" id="SSF53756">
    <property type="entry name" value="UDP-Glycosyltransferase/glycogen phosphorylase"/>
    <property type="match status" value="1"/>
</dbReference>
<proteinExistence type="inferred from homology"/>
<evidence type="ECO:0000256" key="3">
    <source>
        <dbReference type="ARBA" id="ARBA00022679"/>
    </source>
</evidence>
<dbReference type="PANTHER" id="PTHR11926:SF986">
    <property type="entry name" value="UDP-GLYCOSYLTRANSFERASE 84A1"/>
    <property type="match status" value="1"/>
</dbReference>
<name>A0ABD1MLF0_9FABA</name>
<keyword evidence="5" id="KW-1185">Reference proteome</keyword>
<evidence type="ECO:0000313" key="4">
    <source>
        <dbReference type="EMBL" id="KAL2336541.1"/>
    </source>
</evidence>
<dbReference type="EMBL" id="JBGMDY010000004">
    <property type="protein sequence ID" value="KAL2336541.1"/>
    <property type="molecule type" value="Genomic_DNA"/>
</dbReference>
<evidence type="ECO:0000256" key="1">
    <source>
        <dbReference type="ARBA" id="ARBA00009995"/>
    </source>
</evidence>
<keyword evidence="3" id="KW-0808">Transferase</keyword>